<evidence type="ECO:0000313" key="3">
    <source>
        <dbReference type="EMBL" id="KAK5091381.1"/>
    </source>
</evidence>
<dbReference type="InterPro" id="IPR043513">
    <property type="entry name" value="Cenp-F"/>
</dbReference>
<feature type="region of interest" description="Disordered" evidence="2">
    <location>
        <begin position="460"/>
        <end position="585"/>
    </location>
</feature>
<dbReference type="GO" id="GO:0000775">
    <property type="term" value="C:chromosome, centromeric region"/>
    <property type="evidence" value="ECO:0007669"/>
    <property type="project" value="InterPro"/>
</dbReference>
<dbReference type="GO" id="GO:0000278">
    <property type="term" value="P:mitotic cell cycle"/>
    <property type="evidence" value="ECO:0007669"/>
    <property type="project" value="TreeGrafter"/>
</dbReference>
<comment type="caution">
    <text evidence="3">The sequence shown here is derived from an EMBL/GenBank/DDBJ whole genome shotgun (WGS) entry which is preliminary data.</text>
</comment>
<protein>
    <submittedName>
        <fullName evidence="3">Uncharacterized protein</fullName>
    </submittedName>
</protein>
<name>A0AAN7YLJ0_9EURO</name>
<dbReference type="GO" id="GO:0000922">
    <property type="term" value="C:spindle pole"/>
    <property type="evidence" value="ECO:0007669"/>
    <property type="project" value="TreeGrafter"/>
</dbReference>
<evidence type="ECO:0000313" key="4">
    <source>
        <dbReference type="Proteomes" id="UP001309876"/>
    </source>
</evidence>
<keyword evidence="1" id="KW-0175">Coiled coil</keyword>
<evidence type="ECO:0000256" key="2">
    <source>
        <dbReference type="SAM" id="MobiDB-lite"/>
    </source>
</evidence>
<proteinExistence type="predicted"/>
<dbReference type="AlphaFoldDB" id="A0AAN7YLJ0"/>
<keyword evidence="4" id="KW-1185">Reference proteome</keyword>
<sequence>MDQKLELLILHANTLATTLVGISDSNGHMRQRCLNFAAEIKAFVKAWSNLSTALHDPQLQARPAFTKIVERLLIDNTRIVGDLRSQLAEVKNKQQAYDAAFRNKRWIPGGKHKSAHLVVTFLTRETTILRQQQIIYANSVLDVILGVAFHAKTLGIVPATPQDAQAAIRDQLARLRAESEAKALVFREERRLGDKLIVSSLWLSTVTWHADAAQQAPFETLALQWFKVVPEEAMNVEHEDATANRADTRKLTRMFMQLQRDIHEQAQNHASQVTEHQTRHDWAESNIRQLELNQARTARDAKAQIEGLTSRLEIQQQKIDTDATTISKLEFARKSWSAHYQKQSEKLQQLEAGMKSLKQETTQQQARLENLQQKYDKLLNQNQALRHRLEQSEFEKEALAEKLDNLQVKHSETVRENKQWKAYYATNKDKVHDNSRDAQIRKLRQEIQIAKDEIHSLKTDLANAEGSRDQLRDSLSHVESERDEQKHRADHYKERLSTGMPRRECPNSFEMRQSRRHIRGQRRSDGASSTTGTTTSSGSRATSRDRHSRTSSSTYVGDEDSDREYYDKRASSRRRSSSTSRPSRIEAWFSPKQVHREKALA</sequence>
<dbReference type="GO" id="GO:0008017">
    <property type="term" value="F:microtubule binding"/>
    <property type="evidence" value="ECO:0007669"/>
    <property type="project" value="InterPro"/>
</dbReference>
<gene>
    <name evidence="3" type="ORF">LTR05_001564</name>
</gene>
<dbReference type="Proteomes" id="UP001309876">
    <property type="component" value="Unassembled WGS sequence"/>
</dbReference>
<dbReference type="Gene3D" id="1.20.5.1700">
    <property type="match status" value="1"/>
</dbReference>
<dbReference type="PANTHER" id="PTHR18874:SF10">
    <property type="entry name" value="CENTROMERE PROTEIN F"/>
    <property type="match status" value="1"/>
</dbReference>
<evidence type="ECO:0000256" key="1">
    <source>
        <dbReference type="SAM" id="Coils"/>
    </source>
</evidence>
<dbReference type="GO" id="GO:0070840">
    <property type="term" value="F:dynein complex binding"/>
    <property type="evidence" value="ECO:0007669"/>
    <property type="project" value="TreeGrafter"/>
</dbReference>
<dbReference type="GO" id="GO:0005634">
    <property type="term" value="C:nucleus"/>
    <property type="evidence" value="ECO:0007669"/>
    <property type="project" value="TreeGrafter"/>
</dbReference>
<dbReference type="EMBL" id="JAVRRJ010000001">
    <property type="protein sequence ID" value="KAK5091381.1"/>
    <property type="molecule type" value="Genomic_DNA"/>
</dbReference>
<feature type="compositionally biased region" description="Low complexity" evidence="2">
    <location>
        <begin position="526"/>
        <end position="541"/>
    </location>
</feature>
<reference evidence="3 4" key="1">
    <citation type="submission" date="2023-08" db="EMBL/GenBank/DDBJ databases">
        <title>Black Yeasts Isolated from many extreme environments.</title>
        <authorList>
            <person name="Coleine C."/>
            <person name="Stajich J.E."/>
            <person name="Selbmann L."/>
        </authorList>
    </citation>
    <scope>NUCLEOTIDE SEQUENCE [LARGE SCALE GENOMIC DNA]</scope>
    <source>
        <strain evidence="3 4">CCFEE 5910</strain>
    </source>
</reference>
<dbReference type="GO" id="GO:0010389">
    <property type="term" value="P:regulation of G2/M transition of mitotic cell cycle"/>
    <property type="evidence" value="ECO:0007669"/>
    <property type="project" value="TreeGrafter"/>
</dbReference>
<dbReference type="GO" id="GO:0051310">
    <property type="term" value="P:metaphase chromosome alignment"/>
    <property type="evidence" value="ECO:0007669"/>
    <property type="project" value="TreeGrafter"/>
</dbReference>
<organism evidence="3 4">
    <name type="scientific">Lithohypha guttulata</name>
    <dbReference type="NCBI Taxonomy" id="1690604"/>
    <lineage>
        <taxon>Eukaryota</taxon>
        <taxon>Fungi</taxon>
        <taxon>Dikarya</taxon>
        <taxon>Ascomycota</taxon>
        <taxon>Pezizomycotina</taxon>
        <taxon>Eurotiomycetes</taxon>
        <taxon>Chaetothyriomycetidae</taxon>
        <taxon>Chaetothyriales</taxon>
        <taxon>Trichomeriaceae</taxon>
        <taxon>Lithohypha</taxon>
    </lineage>
</organism>
<dbReference type="PANTHER" id="PTHR18874">
    <property type="entry name" value="CMF/LEK/CENP CELL DIVISION-RELATED"/>
    <property type="match status" value="1"/>
</dbReference>
<feature type="coiled-coil region" evidence="1">
    <location>
        <begin position="298"/>
        <end position="416"/>
    </location>
</feature>
<accession>A0AAN7YLJ0</accession>
<feature type="compositionally biased region" description="Basic and acidic residues" evidence="2">
    <location>
        <begin position="466"/>
        <end position="505"/>
    </location>
</feature>